<feature type="domain" description="EGF-like" evidence="11">
    <location>
        <begin position="185"/>
        <end position="223"/>
    </location>
</feature>
<evidence type="ECO:0008006" key="14">
    <source>
        <dbReference type="Google" id="ProtNLM"/>
    </source>
</evidence>
<comment type="caution">
    <text evidence="7">Lacks conserved residue(s) required for the propagation of feature annotation.</text>
</comment>
<dbReference type="SMART" id="SM00181">
    <property type="entry name" value="EGF"/>
    <property type="match status" value="2"/>
</dbReference>
<organism evidence="12 13">
    <name type="scientific">Elysia chlorotica</name>
    <name type="common">Eastern emerald elysia</name>
    <name type="synonym">Sea slug</name>
    <dbReference type="NCBI Taxonomy" id="188477"/>
    <lineage>
        <taxon>Eukaryota</taxon>
        <taxon>Metazoa</taxon>
        <taxon>Spiralia</taxon>
        <taxon>Lophotrochozoa</taxon>
        <taxon>Mollusca</taxon>
        <taxon>Gastropoda</taxon>
        <taxon>Heterobranchia</taxon>
        <taxon>Euthyneura</taxon>
        <taxon>Panpulmonata</taxon>
        <taxon>Sacoglossa</taxon>
        <taxon>Placobranchoidea</taxon>
        <taxon>Plakobranchidae</taxon>
        <taxon>Elysia</taxon>
    </lineage>
</organism>
<evidence type="ECO:0000259" key="10">
    <source>
        <dbReference type="PROSITE" id="PS50025"/>
    </source>
</evidence>
<feature type="domain" description="Laminin G" evidence="10">
    <location>
        <begin position="744"/>
        <end position="922"/>
    </location>
</feature>
<accession>A0A433TC35</accession>
<dbReference type="InterPro" id="IPR000742">
    <property type="entry name" value="EGF"/>
</dbReference>
<dbReference type="CDD" id="cd00110">
    <property type="entry name" value="LamG"/>
    <property type="match status" value="5"/>
</dbReference>
<dbReference type="Pfam" id="PF02210">
    <property type="entry name" value="Laminin_G_2"/>
    <property type="match status" value="6"/>
</dbReference>
<feature type="domain" description="Laminin G" evidence="10">
    <location>
        <begin position="1"/>
        <end position="189"/>
    </location>
</feature>
<feature type="region of interest" description="Disordered" evidence="8">
    <location>
        <begin position="1181"/>
        <end position="1279"/>
    </location>
</feature>
<evidence type="ECO:0000256" key="2">
    <source>
        <dbReference type="ARBA" id="ARBA00022536"/>
    </source>
</evidence>
<evidence type="ECO:0000256" key="1">
    <source>
        <dbReference type="ARBA" id="ARBA00004370"/>
    </source>
</evidence>
<dbReference type="OrthoDB" id="6275838at2759"/>
<dbReference type="GO" id="GO:0016020">
    <property type="term" value="C:membrane"/>
    <property type="evidence" value="ECO:0007669"/>
    <property type="project" value="UniProtKB-SubCell"/>
</dbReference>
<dbReference type="CDD" id="cd00054">
    <property type="entry name" value="EGF_CA"/>
    <property type="match status" value="2"/>
</dbReference>
<dbReference type="PANTHER" id="PTHR15036">
    <property type="entry name" value="PIKACHURIN-LIKE PROTEIN"/>
    <property type="match status" value="1"/>
</dbReference>
<keyword evidence="2 7" id="KW-0245">EGF-like domain</keyword>
<dbReference type="EMBL" id="RQTK01000473">
    <property type="protein sequence ID" value="RUS79070.1"/>
    <property type="molecule type" value="Genomic_DNA"/>
</dbReference>
<evidence type="ECO:0000256" key="7">
    <source>
        <dbReference type="PROSITE-ProRule" id="PRU00076"/>
    </source>
</evidence>
<keyword evidence="13" id="KW-1185">Reference proteome</keyword>
<dbReference type="SUPFAM" id="SSF49899">
    <property type="entry name" value="Concanavalin A-like lectins/glucanases"/>
    <property type="match status" value="6"/>
</dbReference>
<dbReference type="STRING" id="188477.A0A433TC35"/>
<dbReference type="PANTHER" id="PTHR15036:SF89">
    <property type="entry name" value="NEUREXIN 1, ISOFORM F"/>
    <property type="match status" value="1"/>
</dbReference>
<dbReference type="InterPro" id="IPR013320">
    <property type="entry name" value="ConA-like_dom_sf"/>
</dbReference>
<protein>
    <recommendedName>
        <fullName evidence="14">EGF-like domain-containing protein</fullName>
    </recommendedName>
</protein>
<feature type="compositionally biased region" description="Low complexity" evidence="8">
    <location>
        <begin position="95"/>
        <end position="114"/>
    </location>
</feature>
<gene>
    <name evidence="12" type="ORF">EGW08_013175</name>
</gene>
<keyword evidence="6" id="KW-1015">Disulfide bond</keyword>
<evidence type="ECO:0000259" key="11">
    <source>
        <dbReference type="PROSITE" id="PS50026"/>
    </source>
</evidence>
<dbReference type="InterPro" id="IPR001791">
    <property type="entry name" value="Laminin_G"/>
</dbReference>
<dbReference type="PROSITE" id="PS50026">
    <property type="entry name" value="EGF_3"/>
    <property type="match status" value="2"/>
</dbReference>
<evidence type="ECO:0000256" key="8">
    <source>
        <dbReference type="SAM" id="MobiDB-lite"/>
    </source>
</evidence>
<feature type="compositionally biased region" description="Basic and acidic residues" evidence="8">
    <location>
        <begin position="1231"/>
        <end position="1240"/>
    </location>
</feature>
<evidence type="ECO:0000256" key="3">
    <source>
        <dbReference type="ARBA" id="ARBA00022692"/>
    </source>
</evidence>
<evidence type="ECO:0000256" key="6">
    <source>
        <dbReference type="ARBA" id="ARBA00023157"/>
    </source>
</evidence>
<feature type="domain" description="EGF-like" evidence="11">
    <location>
        <begin position="925"/>
        <end position="962"/>
    </location>
</feature>
<dbReference type="FunFam" id="2.10.25.10:FF:000015">
    <property type="entry name" value="neurexin-1 isoform X1"/>
    <property type="match status" value="1"/>
</dbReference>
<feature type="domain" description="Laminin G" evidence="10">
    <location>
        <begin position="228"/>
        <end position="417"/>
    </location>
</feature>
<feature type="compositionally biased region" description="Gly residues" evidence="8">
    <location>
        <begin position="1248"/>
        <end position="1260"/>
    </location>
</feature>
<evidence type="ECO:0000256" key="4">
    <source>
        <dbReference type="ARBA" id="ARBA00022989"/>
    </source>
</evidence>
<evidence type="ECO:0000256" key="5">
    <source>
        <dbReference type="ARBA" id="ARBA00023136"/>
    </source>
</evidence>
<dbReference type="SMART" id="SM00282">
    <property type="entry name" value="LamG"/>
    <property type="match status" value="5"/>
</dbReference>
<feature type="domain" description="Laminin G" evidence="10">
    <location>
        <begin position="424"/>
        <end position="606"/>
    </location>
</feature>
<feature type="region of interest" description="Disordered" evidence="8">
    <location>
        <begin position="95"/>
        <end position="118"/>
    </location>
</feature>
<proteinExistence type="predicted"/>
<comment type="caution">
    <text evidence="12">The sequence shown here is derived from an EMBL/GenBank/DDBJ whole genome shotgun (WGS) entry which is preliminary data.</text>
</comment>
<name>A0A433TC35_ELYCH</name>
<evidence type="ECO:0000313" key="12">
    <source>
        <dbReference type="EMBL" id="RUS79070.1"/>
    </source>
</evidence>
<evidence type="ECO:0000313" key="13">
    <source>
        <dbReference type="Proteomes" id="UP000271974"/>
    </source>
</evidence>
<evidence type="ECO:0000256" key="9">
    <source>
        <dbReference type="SAM" id="Phobius"/>
    </source>
</evidence>
<dbReference type="Gene3D" id="2.10.25.10">
    <property type="entry name" value="Laminin"/>
    <property type="match status" value="2"/>
</dbReference>
<feature type="domain" description="Laminin G" evidence="10">
    <location>
        <begin position="966"/>
        <end position="1153"/>
    </location>
</feature>
<keyword evidence="5 9" id="KW-0472">Membrane</keyword>
<feature type="region of interest" description="Disordered" evidence="8">
    <location>
        <begin position="1329"/>
        <end position="1360"/>
    </location>
</feature>
<reference evidence="12 13" key="1">
    <citation type="submission" date="2019-01" db="EMBL/GenBank/DDBJ databases">
        <title>A draft genome assembly of the solar-powered sea slug Elysia chlorotica.</title>
        <authorList>
            <person name="Cai H."/>
            <person name="Li Q."/>
            <person name="Fang X."/>
            <person name="Li J."/>
            <person name="Curtis N.E."/>
            <person name="Altenburger A."/>
            <person name="Shibata T."/>
            <person name="Feng M."/>
            <person name="Maeda T."/>
            <person name="Schwartz J.A."/>
            <person name="Shigenobu S."/>
            <person name="Lundholm N."/>
            <person name="Nishiyama T."/>
            <person name="Yang H."/>
            <person name="Hasebe M."/>
            <person name="Li S."/>
            <person name="Pierce S.K."/>
            <person name="Wang J."/>
        </authorList>
    </citation>
    <scope>NUCLEOTIDE SEQUENCE [LARGE SCALE GENOMIC DNA]</scope>
    <source>
        <strain evidence="12">EC2010</strain>
        <tissue evidence="12">Whole organism of an adult</tissue>
    </source>
</reference>
<dbReference type="PROSITE" id="PS50025">
    <property type="entry name" value="LAM_G_DOMAIN"/>
    <property type="match status" value="5"/>
</dbReference>
<dbReference type="InterPro" id="IPR050372">
    <property type="entry name" value="Neurexin-related_CASP"/>
</dbReference>
<feature type="transmembrane region" description="Helical" evidence="9">
    <location>
        <begin position="1285"/>
        <end position="1307"/>
    </location>
</feature>
<dbReference type="Gene3D" id="2.60.120.200">
    <property type="match status" value="6"/>
</dbReference>
<keyword evidence="4 9" id="KW-1133">Transmembrane helix</keyword>
<keyword evidence="3 9" id="KW-0812">Transmembrane</keyword>
<sequence>MTCLNGSFSLEFKTYDKNGLLFYIQKGSNLFLELKLSGEHLKLRADFGTGDVEMTSALVPLALVDGNWQSVEVIRKSDVVELKVNNAALATTSISKSSLSSPPSSPNSLSSSSLDQQSPAENESFAFIGGFPREYDSKKSGTLAVPLVEFEPRFRGSVRNLFYRNCSGVTLRPEMLSSSGILTHDVDRCLNDNPCLNGGRCLTTDDGRICECKNTEYEGDRCEIQKNPSDATFLGAQYISYDLTNKGGVMVSNDDNINLDFRTKQSNAFLLYIGNFKDYIIVVLKDGVITVQINLGSGILKKVINPKNVRFDDNNWHQLHIRREAQYLNIEVDGMYMASGSTTGAFAHLSSSVFYLAGHPKNSQRLATGDYDDIPNFKGCMRKVVYKANNIRIDLTTLAREGHSLLKIVGDVHFDKCQELADSRPVTFATPDAYITVATWDKSRSKGSIAFQFRTVEQNGLLMYSNGNRDSKDFFALEFMDGNLYLVFNMGSGIHKKKATEVSLSDGYPHDVFFEFHNYAGSISVDGRKTSFETHVVSDRFDLHGELYVGGIGPAVNVSALPREIWSALGGFFYVGCLQDLVVNGNMVDIAGNARQQNRTDVVGYCQKILSAGHTLGDDRWHTVFIRRRLGVVEVSIDGDRPVRDVIPSHTFTMKTSEIFVGRTASPQRDGTELFHMPHRKRSVQPSSLMLRDHSAWPASYSGFIGSMQSFLFNGKDIFQMASLGHANIEKTAQVDPDEHVVREPITFKSVDAYAALNGLVLQTEYHISMQFKTTEKNGLILYNGGSGNDFLALELSNGFLYYVYNMGEGEQRVRANVIQHLSDNKWHELRVYRTEISQQMIRVDDRTPTIDDLSGAKNRKFDLDGKLYLGGVEKTMYPSLPKMITSRHGFVGCLGSIDLNRYHPNVMREAKPITESVGDGCRGPITKCVNDSCANFGRCVQQWNTYSCDCDMTSYTGPMCTDESVSYSFGPRPGLITFTYPSEQAPSTQSDSLAFGFQTHMENAVLLRIDSIDSGDFIQIELLKGNVYVVYNMGTLDHPIGSFSRKTNDGNYHVVRFTRAEANATLQVDSEIPLRKIPTGKQSHIFNNQAYIKIGGDRAINQSIVKHFEGTISGKPDLFTDDEDLGEMQSTQPHTTSKEGVTEDIIYAGSGCHYDSAEDCSVIGSGTGDEIITGVVVVSSTTTTPRPDPTDKPIPPCKGHDCESSSRLRLTPGPGNTLSPIGGQGSGSDTRSRSEKDGNSYEVNGQIGIGNGGFGGQQGIGDYDEDSTAPSDKSSGKGGSSINLGLILGVLGSVLLAVIVLAIAFCKLRSRDEGTYKVDETQNFSALQSKKTQGNGAMASGGEASGKRGKKKDVKEWYV</sequence>
<dbReference type="Proteomes" id="UP000271974">
    <property type="component" value="Unassembled WGS sequence"/>
</dbReference>
<comment type="subcellular location">
    <subcellularLocation>
        <location evidence="1">Membrane</location>
    </subcellularLocation>
</comment>